<sequence>MSNLSPTKPTGKVSASSICTADPLSVPATTPLFLKSAHLVRPPMNNLIDTIDMEILMHRDAHFGSSFDVMLEYYEHEGVGVMPDFEIEEIKKLKELEHQGGENLSEVYLPEEAKEGIEKAQKLYQDLREVYAEEKTPKESLLLSDLILSEEEVPEKEIAAIVTQGKSMVPALIDLLTSSTFYDPLYPGYGRSPIFAARCLAKIRDERAIPPLFEALGQDNFFTDEEVIHALASFGEKAKAFLIQRLKQEPFSKDNEYAAIALTGFTEDEEIGKGALEVLENEKTLKKPLFATYLIFACTDLTEEAERERFIAIAKKKGPSKTLLDEMLIVIKNWKKSP</sequence>
<gene>
    <name evidence="1" type="ORF">NEPTK9_001439</name>
</gene>
<dbReference type="Gene3D" id="1.25.10.10">
    <property type="entry name" value="Leucine-rich Repeat Variant"/>
    <property type="match status" value="1"/>
</dbReference>
<dbReference type="Pfam" id="PF13646">
    <property type="entry name" value="HEAT_2"/>
    <property type="match status" value="1"/>
</dbReference>
<dbReference type="SUPFAM" id="SSF48371">
    <property type="entry name" value="ARM repeat"/>
    <property type="match status" value="1"/>
</dbReference>
<evidence type="ECO:0000313" key="2">
    <source>
        <dbReference type="Proteomes" id="UP001194714"/>
    </source>
</evidence>
<proteinExistence type="predicted"/>
<dbReference type="InterPro" id="IPR011989">
    <property type="entry name" value="ARM-like"/>
</dbReference>
<organism evidence="1 2">
    <name type="scientific">Candidatus Neptunichlamydia vexilliferae</name>
    <dbReference type="NCBI Taxonomy" id="1651774"/>
    <lineage>
        <taxon>Bacteria</taxon>
        <taxon>Pseudomonadati</taxon>
        <taxon>Chlamydiota</taxon>
        <taxon>Chlamydiia</taxon>
        <taxon>Parachlamydiales</taxon>
        <taxon>Simkaniaceae</taxon>
        <taxon>Candidatus Neptunichlamydia</taxon>
    </lineage>
</organism>
<evidence type="ECO:0008006" key="3">
    <source>
        <dbReference type="Google" id="ProtNLM"/>
    </source>
</evidence>
<dbReference type="Proteomes" id="UP001194714">
    <property type="component" value="Unassembled WGS sequence"/>
</dbReference>
<reference evidence="1 2" key="1">
    <citation type="submission" date="2020-01" db="EMBL/GenBank/DDBJ databases">
        <title>Draft genome sequence of Cand. Neptunochlamydia vexilliferae K9.</title>
        <authorList>
            <person name="Schulz F."/>
            <person name="Koestlbacher S."/>
            <person name="Wascher F."/>
            <person name="Pizzetti I."/>
            <person name="Horn M."/>
        </authorList>
    </citation>
    <scope>NUCLEOTIDE SEQUENCE [LARGE SCALE GENOMIC DNA]</scope>
    <source>
        <strain evidence="1 2">K9</strain>
    </source>
</reference>
<dbReference type="InterPro" id="IPR016024">
    <property type="entry name" value="ARM-type_fold"/>
</dbReference>
<accession>A0ABS0B2G3</accession>
<name>A0ABS0B2G3_9BACT</name>
<comment type="caution">
    <text evidence="1">The sequence shown here is derived from an EMBL/GenBank/DDBJ whole genome shotgun (WGS) entry which is preliminary data.</text>
</comment>
<evidence type="ECO:0000313" key="1">
    <source>
        <dbReference type="EMBL" id="MBF5059916.1"/>
    </source>
</evidence>
<keyword evidence="2" id="KW-1185">Reference proteome</keyword>
<protein>
    <recommendedName>
        <fullName evidence="3">HEAT repeat domain-containing protein</fullName>
    </recommendedName>
</protein>
<dbReference type="EMBL" id="JAAEJV010000051">
    <property type="protein sequence ID" value="MBF5059916.1"/>
    <property type="molecule type" value="Genomic_DNA"/>
</dbReference>